<dbReference type="EMBL" id="PDEM01000009">
    <property type="protein sequence ID" value="PHZ85561.1"/>
    <property type="molecule type" value="Genomic_DNA"/>
</dbReference>
<evidence type="ECO:0000313" key="7">
    <source>
        <dbReference type="EMBL" id="PHZ85561.1"/>
    </source>
</evidence>
<dbReference type="Proteomes" id="UP000229730">
    <property type="component" value="Unassembled WGS sequence"/>
</dbReference>
<keyword evidence="3 6" id="KW-0812">Transmembrane</keyword>
<reference evidence="7 8" key="1">
    <citation type="submission" date="2017-10" db="EMBL/GenBank/DDBJ databases">
        <title>Frigbacter circumglobatus gen. nov. sp. nov., isolated from sediment cultured in situ.</title>
        <authorList>
            <person name="Zhao Z."/>
        </authorList>
    </citation>
    <scope>NUCLEOTIDE SEQUENCE [LARGE SCALE GENOMIC DNA]</scope>
    <source>
        <strain evidence="7 8">ZYL</strain>
    </source>
</reference>
<evidence type="ECO:0000256" key="5">
    <source>
        <dbReference type="ARBA" id="ARBA00023136"/>
    </source>
</evidence>
<keyword evidence="8" id="KW-1185">Reference proteome</keyword>
<evidence type="ECO:0000256" key="6">
    <source>
        <dbReference type="SAM" id="Phobius"/>
    </source>
</evidence>
<dbReference type="InterPro" id="IPR005171">
    <property type="entry name" value="Cyt_c_oxidase_su4_prok"/>
</dbReference>
<proteinExistence type="predicted"/>
<keyword evidence="5 6" id="KW-0472">Membrane</keyword>
<comment type="subcellular location">
    <subcellularLocation>
        <location evidence="1">Cell membrane</location>
        <topology evidence="1">Multi-pass membrane protein</topology>
    </subcellularLocation>
</comment>
<evidence type="ECO:0000256" key="4">
    <source>
        <dbReference type="ARBA" id="ARBA00022989"/>
    </source>
</evidence>
<name>A0A2G4YTA2_9PROT</name>
<evidence type="ECO:0000256" key="3">
    <source>
        <dbReference type="ARBA" id="ARBA00022692"/>
    </source>
</evidence>
<dbReference type="GO" id="GO:0005886">
    <property type="term" value="C:plasma membrane"/>
    <property type="evidence" value="ECO:0007669"/>
    <property type="project" value="UniProtKB-SubCell"/>
</dbReference>
<accession>A0A2G4YTA2</accession>
<dbReference type="RefSeq" id="WP_099471144.1">
    <property type="nucleotide sequence ID" value="NZ_CP041025.1"/>
</dbReference>
<keyword evidence="4 6" id="KW-1133">Transmembrane helix</keyword>
<dbReference type="InParanoid" id="A0A2G4YTA2"/>
<feature type="transmembrane region" description="Helical" evidence="6">
    <location>
        <begin position="73"/>
        <end position="92"/>
    </location>
</feature>
<dbReference type="AlphaFoldDB" id="A0A2G4YTA2"/>
<organism evidence="7 8">
    <name type="scientific">Paremcibacter congregatus</name>
    <dbReference type="NCBI Taxonomy" id="2043170"/>
    <lineage>
        <taxon>Bacteria</taxon>
        <taxon>Pseudomonadati</taxon>
        <taxon>Pseudomonadota</taxon>
        <taxon>Alphaproteobacteria</taxon>
        <taxon>Emcibacterales</taxon>
        <taxon>Emcibacteraceae</taxon>
        <taxon>Paremcibacter</taxon>
    </lineage>
</organism>
<feature type="transmembrane region" description="Helical" evidence="6">
    <location>
        <begin position="39"/>
        <end position="61"/>
    </location>
</feature>
<sequence length="94" mass="10443">MNFQSPPPRALVFCWLFLLLLTLASMLSGQATRLITLSAPMIFTLGLITWGKALLMLRYYLNLKAASRGWNKAFGGYLFIVTGLLTAIFLIGKT</sequence>
<protein>
    <recommendedName>
        <fullName evidence="9">Nitric oxide reductase F protein</fullName>
    </recommendedName>
</protein>
<gene>
    <name evidence="7" type="ORF">CRD36_02375</name>
</gene>
<evidence type="ECO:0000256" key="1">
    <source>
        <dbReference type="ARBA" id="ARBA00004651"/>
    </source>
</evidence>
<evidence type="ECO:0000256" key="2">
    <source>
        <dbReference type="ARBA" id="ARBA00022475"/>
    </source>
</evidence>
<comment type="caution">
    <text evidence="7">The sequence shown here is derived from an EMBL/GenBank/DDBJ whole genome shotgun (WGS) entry which is preliminary data.</text>
</comment>
<dbReference type="Pfam" id="PF03626">
    <property type="entry name" value="COX4_pro"/>
    <property type="match status" value="1"/>
</dbReference>
<evidence type="ECO:0000313" key="8">
    <source>
        <dbReference type="Proteomes" id="UP000229730"/>
    </source>
</evidence>
<keyword evidence="2" id="KW-1003">Cell membrane</keyword>
<evidence type="ECO:0008006" key="9">
    <source>
        <dbReference type="Google" id="ProtNLM"/>
    </source>
</evidence>